<accession>A0A5J5C9C9</accession>
<reference evidence="1 2" key="1">
    <citation type="submission" date="2019-09" db="EMBL/GenBank/DDBJ databases">
        <title>A chromosome-level genome assembly of the Chinese tupelo Nyssa sinensis.</title>
        <authorList>
            <person name="Yang X."/>
            <person name="Kang M."/>
            <person name="Yang Y."/>
            <person name="Xiong H."/>
            <person name="Wang M."/>
            <person name="Zhang Z."/>
            <person name="Wang Z."/>
            <person name="Wu H."/>
            <person name="Ma T."/>
            <person name="Liu J."/>
            <person name="Xi Z."/>
        </authorList>
    </citation>
    <scope>NUCLEOTIDE SEQUENCE [LARGE SCALE GENOMIC DNA]</scope>
    <source>
        <strain evidence="1">J267</strain>
        <tissue evidence="1">Leaf</tissue>
    </source>
</reference>
<protein>
    <submittedName>
        <fullName evidence="1">Uncharacterized protein</fullName>
    </submittedName>
</protein>
<keyword evidence="2" id="KW-1185">Reference proteome</keyword>
<organism evidence="1 2">
    <name type="scientific">Nyssa sinensis</name>
    <dbReference type="NCBI Taxonomy" id="561372"/>
    <lineage>
        <taxon>Eukaryota</taxon>
        <taxon>Viridiplantae</taxon>
        <taxon>Streptophyta</taxon>
        <taxon>Embryophyta</taxon>
        <taxon>Tracheophyta</taxon>
        <taxon>Spermatophyta</taxon>
        <taxon>Magnoliopsida</taxon>
        <taxon>eudicotyledons</taxon>
        <taxon>Gunneridae</taxon>
        <taxon>Pentapetalae</taxon>
        <taxon>asterids</taxon>
        <taxon>Cornales</taxon>
        <taxon>Nyssaceae</taxon>
        <taxon>Nyssa</taxon>
    </lineage>
</organism>
<proteinExistence type="predicted"/>
<dbReference type="EMBL" id="CM018031">
    <property type="protein sequence ID" value="KAA8550211.1"/>
    <property type="molecule type" value="Genomic_DNA"/>
</dbReference>
<sequence>MRGFQDRPSFVEVVTGGITSLDIGKLVKFVKKREEDGSKEYDKDDDTEDEVEAKDDLKIFNLAKNLVVVEESKTIGILEDYVSVNAAGESKSCDRIDNEFSTNNECFAANLNLERREGSEFEIDNRLPNGLFKDTSGSIGSLAFLNLEVGKGVGRWTNVYPMGL</sequence>
<gene>
    <name evidence="1" type="ORF">F0562_001895</name>
</gene>
<dbReference type="Proteomes" id="UP000325577">
    <property type="component" value="Linkage Group LG0"/>
</dbReference>
<evidence type="ECO:0000313" key="1">
    <source>
        <dbReference type="EMBL" id="KAA8550211.1"/>
    </source>
</evidence>
<name>A0A5J5C9C9_9ASTE</name>
<evidence type="ECO:0000313" key="2">
    <source>
        <dbReference type="Proteomes" id="UP000325577"/>
    </source>
</evidence>
<dbReference type="AlphaFoldDB" id="A0A5J5C9C9"/>